<gene>
    <name evidence="2" type="ORF">DSM106972_090220</name>
</gene>
<keyword evidence="3" id="KW-1185">Reference proteome</keyword>
<feature type="region of interest" description="Disordered" evidence="1">
    <location>
        <begin position="202"/>
        <end position="260"/>
    </location>
</feature>
<name>A0A433UNY8_9CYAN</name>
<organism evidence="2 3">
    <name type="scientific">Dulcicalothrix desertica PCC 7102</name>
    <dbReference type="NCBI Taxonomy" id="232991"/>
    <lineage>
        <taxon>Bacteria</taxon>
        <taxon>Bacillati</taxon>
        <taxon>Cyanobacteriota</taxon>
        <taxon>Cyanophyceae</taxon>
        <taxon>Nostocales</taxon>
        <taxon>Calotrichaceae</taxon>
        <taxon>Dulcicalothrix</taxon>
    </lineage>
</organism>
<comment type="caution">
    <text evidence="2">The sequence shown here is derived from an EMBL/GenBank/DDBJ whole genome shotgun (WGS) entry which is preliminary data.</text>
</comment>
<dbReference type="Proteomes" id="UP000271624">
    <property type="component" value="Unassembled WGS sequence"/>
</dbReference>
<protein>
    <submittedName>
        <fullName evidence="2">Uncharacterized protein</fullName>
    </submittedName>
</protein>
<dbReference type="AlphaFoldDB" id="A0A433UNY8"/>
<feature type="compositionally biased region" description="Polar residues" evidence="1">
    <location>
        <begin position="1"/>
        <end position="11"/>
    </location>
</feature>
<dbReference type="OrthoDB" id="423098at2"/>
<feature type="compositionally biased region" description="Pro residues" evidence="1">
    <location>
        <begin position="12"/>
        <end position="25"/>
    </location>
</feature>
<reference evidence="2" key="1">
    <citation type="submission" date="2018-12" db="EMBL/GenBank/DDBJ databases">
        <authorList>
            <person name="Will S."/>
            <person name="Neumann-Schaal M."/>
            <person name="Henke P."/>
        </authorList>
    </citation>
    <scope>NUCLEOTIDE SEQUENCE</scope>
    <source>
        <strain evidence="2">PCC 7102</strain>
    </source>
</reference>
<accession>A0A433UNY8</accession>
<sequence length="260" mass="28455">MSDTTTETSPPASNPPLSQPIPKPTQPQQYRAIGLLWGKYTPSAEEINKGILLAPDGTIIDAVVKGKVLGLVKSSIVDLEKEHLWVVYPKTPKEESPIPLHVQIAGIWEPETLHPELEKTDLLYKADEFSIQGEVVFQENQKGLIVVKIQRAALQPDDVPKYFKLKLLGYLPPKAAKNFWEFKVKRVGTDLVIQSAENIASLAPPGRPGGFGRKPFDKNRGGGYRRPPDGASKKPFPKKGPGSNGPSGPTQPPVLKKPQP</sequence>
<evidence type="ECO:0000256" key="1">
    <source>
        <dbReference type="SAM" id="MobiDB-lite"/>
    </source>
</evidence>
<feature type="region of interest" description="Disordered" evidence="1">
    <location>
        <begin position="1"/>
        <end position="26"/>
    </location>
</feature>
<feature type="compositionally biased region" description="Low complexity" evidence="1">
    <location>
        <begin position="239"/>
        <end position="248"/>
    </location>
</feature>
<evidence type="ECO:0000313" key="3">
    <source>
        <dbReference type="Proteomes" id="UP000271624"/>
    </source>
</evidence>
<reference evidence="2" key="2">
    <citation type="journal article" date="2019" name="Genome Biol. Evol.">
        <title>Day and night: Metabolic profiles and evolutionary relationships of six axenic non-marine cyanobacteria.</title>
        <authorList>
            <person name="Will S.E."/>
            <person name="Henke P."/>
            <person name="Boedeker C."/>
            <person name="Huang S."/>
            <person name="Brinkmann H."/>
            <person name="Rohde M."/>
            <person name="Jarek M."/>
            <person name="Friedl T."/>
            <person name="Seufert S."/>
            <person name="Schumacher M."/>
            <person name="Overmann J."/>
            <person name="Neumann-Schaal M."/>
            <person name="Petersen J."/>
        </authorList>
    </citation>
    <scope>NUCLEOTIDE SEQUENCE [LARGE SCALE GENOMIC DNA]</scope>
    <source>
        <strain evidence="2">PCC 7102</strain>
    </source>
</reference>
<dbReference type="EMBL" id="RSCL01000041">
    <property type="protein sequence ID" value="RUS95546.1"/>
    <property type="molecule type" value="Genomic_DNA"/>
</dbReference>
<evidence type="ECO:0000313" key="2">
    <source>
        <dbReference type="EMBL" id="RUS95546.1"/>
    </source>
</evidence>
<proteinExistence type="predicted"/>
<dbReference type="RefSeq" id="WP_073618227.1">
    <property type="nucleotide sequence ID" value="NZ_RSCL01000041.1"/>
</dbReference>
<feature type="compositionally biased region" description="Basic and acidic residues" evidence="1">
    <location>
        <begin position="214"/>
        <end position="232"/>
    </location>
</feature>